<accession>A0ABM1UP40</accession>
<feature type="region of interest" description="Disordered" evidence="1">
    <location>
        <begin position="246"/>
        <end position="349"/>
    </location>
</feature>
<sequence length="399" mass="41034">MGSLWGLAVPLLLLCWKAGVAASSADTSATSGSPKVEMSTVKTGTVSDPVDTIFDTFYTDDSSEEARTTTVDLLTLAHTSTEAEHLSSESGSTLDNSARALTSPQVLGPDTAPPAKDLVVVSITETETPAIIPGTSDTNHSPTGALFTSETLTLPQSPEANPLSPKTTSSFGTLLTTGTSALAITPEGTLPTSDVTERETTVAQTPASGGTLVTVSASPLKETSALSLETQSHTEVLGTITVPRTAGPTMAETISFSGSTSDSSPSAGATTKGSPTSETLTTDDRTSSSPLAGSSPLPFVYSSTASTSKNPNITLAKTTASPETPGMPSSSTPTTSWTRRTPKHDPGEDGGFLLVRVSVASPEDLTEPKAAEKLMHQLSCELHTHMPLVQVSVLSVRRT</sequence>
<organism evidence="3 4">
    <name type="scientific">Microtus ochrogaster</name>
    <name type="common">Prairie vole</name>
    <dbReference type="NCBI Taxonomy" id="79684"/>
    <lineage>
        <taxon>Eukaryota</taxon>
        <taxon>Metazoa</taxon>
        <taxon>Chordata</taxon>
        <taxon>Craniata</taxon>
        <taxon>Vertebrata</taxon>
        <taxon>Euteleostomi</taxon>
        <taxon>Mammalia</taxon>
        <taxon>Eutheria</taxon>
        <taxon>Euarchontoglires</taxon>
        <taxon>Glires</taxon>
        <taxon>Rodentia</taxon>
        <taxon>Myomorpha</taxon>
        <taxon>Muroidea</taxon>
        <taxon>Cricetidae</taxon>
        <taxon>Arvicolinae</taxon>
        <taxon>Microtus</taxon>
    </lineage>
</organism>
<feature type="compositionally biased region" description="Low complexity" evidence="1">
    <location>
        <begin position="287"/>
        <end position="298"/>
    </location>
</feature>
<proteinExistence type="predicted"/>
<feature type="chain" id="PRO_5047042677" evidence="2">
    <location>
        <begin position="23"/>
        <end position="399"/>
    </location>
</feature>
<evidence type="ECO:0000313" key="3">
    <source>
        <dbReference type="Proteomes" id="UP000694915"/>
    </source>
</evidence>
<feature type="compositionally biased region" description="Low complexity" evidence="1">
    <location>
        <begin position="253"/>
        <end position="271"/>
    </location>
</feature>
<keyword evidence="2" id="KW-0732">Signal</keyword>
<evidence type="ECO:0000256" key="1">
    <source>
        <dbReference type="SAM" id="MobiDB-lite"/>
    </source>
</evidence>
<protein>
    <submittedName>
        <fullName evidence="4">Mucin-20</fullName>
    </submittedName>
</protein>
<evidence type="ECO:0000256" key="2">
    <source>
        <dbReference type="SAM" id="SignalP"/>
    </source>
</evidence>
<reference evidence="4" key="1">
    <citation type="submission" date="2025-08" db="UniProtKB">
        <authorList>
            <consortium name="RefSeq"/>
        </authorList>
    </citation>
    <scope>IDENTIFICATION</scope>
</reference>
<feature type="compositionally biased region" description="Low complexity" evidence="1">
    <location>
        <begin position="321"/>
        <end position="339"/>
    </location>
</feature>
<dbReference type="PANTHER" id="PTHR37358:SF1">
    <property type="entry name" value="MUCIN-20"/>
    <property type="match status" value="1"/>
</dbReference>
<dbReference type="RefSeq" id="XP_026643752.1">
    <property type="nucleotide sequence ID" value="XM_026787951.1"/>
</dbReference>
<keyword evidence="3" id="KW-1185">Reference proteome</keyword>
<dbReference type="PANTHER" id="PTHR37358">
    <property type="entry name" value="MUCIN-20"/>
    <property type="match status" value="1"/>
</dbReference>
<name>A0ABM1UP40_MICOH</name>
<feature type="signal peptide" evidence="2">
    <location>
        <begin position="1"/>
        <end position="22"/>
    </location>
</feature>
<evidence type="ECO:0000313" key="4">
    <source>
        <dbReference type="RefSeq" id="XP_026643752.1"/>
    </source>
</evidence>
<gene>
    <name evidence="4" type="primary">Muc20</name>
</gene>
<dbReference type="InterPro" id="IPR034551">
    <property type="entry name" value="MUC20"/>
</dbReference>
<dbReference type="GeneID" id="102001587"/>
<dbReference type="Proteomes" id="UP000694915">
    <property type="component" value="Chromosome 2"/>
</dbReference>
<feature type="compositionally biased region" description="Polar residues" evidence="1">
    <location>
        <begin position="301"/>
        <end position="320"/>
    </location>
</feature>